<evidence type="ECO:0000313" key="1">
    <source>
        <dbReference type="EMBL" id="GBF35601.1"/>
    </source>
</evidence>
<gene>
    <name evidence="1" type="ORF">DCCM_4730</name>
</gene>
<keyword evidence="2" id="KW-1185">Reference proteome</keyword>
<accession>A0A2L2XNQ3</accession>
<dbReference type="Proteomes" id="UP000239549">
    <property type="component" value="Unassembled WGS sequence"/>
</dbReference>
<dbReference type="EMBL" id="BFAV01000175">
    <property type="protein sequence ID" value="GBF35601.1"/>
    <property type="molecule type" value="Genomic_DNA"/>
</dbReference>
<evidence type="ECO:0000313" key="2">
    <source>
        <dbReference type="Proteomes" id="UP000239549"/>
    </source>
</evidence>
<sequence>MTPTLFLLFAPTSISLLPSPGGFIHFIKAKNPAGFSASGRVNY</sequence>
<comment type="caution">
    <text evidence="1">The sequence shown here is derived from an EMBL/GenBank/DDBJ whole genome shotgun (WGS) entry which is preliminary data.</text>
</comment>
<dbReference type="AlphaFoldDB" id="A0A2L2XNQ3"/>
<protein>
    <submittedName>
        <fullName evidence="1">Uncharacterized protein</fullName>
    </submittedName>
</protein>
<name>A0A2L2XNQ3_9FIRM</name>
<proteinExistence type="predicted"/>
<reference evidence="2" key="1">
    <citation type="submission" date="2018-02" db="EMBL/GenBank/DDBJ databases">
        <title>Genome sequence of Desulfocucumis palustris strain NAW-5.</title>
        <authorList>
            <person name="Watanabe M."/>
            <person name="Kojima H."/>
            <person name="Fukui M."/>
        </authorList>
    </citation>
    <scope>NUCLEOTIDE SEQUENCE [LARGE SCALE GENOMIC DNA]</scope>
    <source>
        <strain evidence="2">NAW-5</strain>
    </source>
</reference>
<organism evidence="1 2">
    <name type="scientific">Desulfocucumis palustris</name>
    <dbReference type="NCBI Taxonomy" id="1898651"/>
    <lineage>
        <taxon>Bacteria</taxon>
        <taxon>Bacillati</taxon>
        <taxon>Bacillota</taxon>
        <taxon>Clostridia</taxon>
        <taxon>Eubacteriales</taxon>
        <taxon>Desulfocucumaceae</taxon>
        <taxon>Desulfocucumis</taxon>
    </lineage>
</organism>